<dbReference type="Pfam" id="PF00196">
    <property type="entry name" value="GerE"/>
    <property type="match status" value="1"/>
</dbReference>
<organism evidence="6 7">
    <name type="scientific">Pontiella sulfatireligans</name>
    <dbReference type="NCBI Taxonomy" id="2750658"/>
    <lineage>
        <taxon>Bacteria</taxon>
        <taxon>Pseudomonadati</taxon>
        <taxon>Kiritimatiellota</taxon>
        <taxon>Kiritimatiellia</taxon>
        <taxon>Kiritimatiellales</taxon>
        <taxon>Pontiellaceae</taxon>
        <taxon>Pontiella</taxon>
    </lineage>
</organism>
<feature type="domain" description="HTH luxR-type" evidence="4">
    <location>
        <begin position="150"/>
        <end position="215"/>
    </location>
</feature>
<dbReference type="PRINTS" id="PR00038">
    <property type="entry name" value="HTHLUXR"/>
</dbReference>
<dbReference type="AlphaFoldDB" id="A0A6C2UHZ1"/>
<dbReference type="InterPro" id="IPR058245">
    <property type="entry name" value="NreC/VraR/RcsB-like_REC"/>
</dbReference>
<dbReference type="InterPro" id="IPR016032">
    <property type="entry name" value="Sig_transdc_resp-reg_C-effctor"/>
</dbReference>
<keyword evidence="1 3" id="KW-0597">Phosphoprotein</keyword>
<gene>
    <name evidence="6" type="primary">degU_4</name>
    <name evidence="6" type="ORF">SCARR_01807</name>
</gene>
<dbReference type="GO" id="GO:0006355">
    <property type="term" value="P:regulation of DNA-templated transcription"/>
    <property type="evidence" value="ECO:0007669"/>
    <property type="project" value="InterPro"/>
</dbReference>
<evidence type="ECO:0000313" key="7">
    <source>
        <dbReference type="Proteomes" id="UP000346198"/>
    </source>
</evidence>
<feature type="domain" description="Response regulatory" evidence="5">
    <location>
        <begin position="6"/>
        <end position="126"/>
    </location>
</feature>
<dbReference type="InterPro" id="IPR011006">
    <property type="entry name" value="CheY-like_superfamily"/>
</dbReference>
<dbReference type="Pfam" id="PF00072">
    <property type="entry name" value="Response_reg"/>
    <property type="match status" value="1"/>
</dbReference>
<feature type="modified residue" description="4-aspartylphosphate" evidence="3">
    <location>
        <position position="61"/>
    </location>
</feature>
<evidence type="ECO:0000256" key="3">
    <source>
        <dbReference type="PROSITE-ProRule" id="PRU00169"/>
    </source>
</evidence>
<evidence type="ECO:0000256" key="2">
    <source>
        <dbReference type="ARBA" id="ARBA00023125"/>
    </source>
</evidence>
<dbReference type="SUPFAM" id="SSF52172">
    <property type="entry name" value="CheY-like"/>
    <property type="match status" value="1"/>
</dbReference>
<dbReference type="SMART" id="SM00421">
    <property type="entry name" value="HTH_LUXR"/>
    <property type="match status" value="1"/>
</dbReference>
<dbReference type="CDD" id="cd06170">
    <property type="entry name" value="LuxR_C_like"/>
    <property type="match status" value="1"/>
</dbReference>
<dbReference type="SUPFAM" id="SSF46894">
    <property type="entry name" value="C-terminal effector domain of the bipartite response regulators"/>
    <property type="match status" value="1"/>
</dbReference>
<proteinExistence type="predicted"/>
<dbReference type="PROSITE" id="PS50043">
    <property type="entry name" value="HTH_LUXR_2"/>
    <property type="match status" value="1"/>
</dbReference>
<evidence type="ECO:0000256" key="1">
    <source>
        <dbReference type="ARBA" id="ARBA00022553"/>
    </source>
</evidence>
<dbReference type="RefSeq" id="WP_136061160.1">
    <property type="nucleotide sequence ID" value="NZ_CAAHFH010000001.1"/>
</dbReference>
<dbReference type="Proteomes" id="UP000346198">
    <property type="component" value="Unassembled WGS sequence"/>
</dbReference>
<accession>A0A6C2UHZ1</accession>
<reference evidence="6 7" key="1">
    <citation type="submission" date="2019-04" db="EMBL/GenBank/DDBJ databases">
        <authorList>
            <person name="Van Vliet M D."/>
        </authorList>
    </citation>
    <scope>NUCLEOTIDE SEQUENCE [LARGE SCALE GENOMIC DNA]</scope>
    <source>
        <strain evidence="6 7">F21</strain>
    </source>
</reference>
<dbReference type="PANTHER" id="PTHR43214">
    <property type="entry name" value="TWO-COMPONENT RESPONSE REGULATOR"/>
    <property type="match status" value="1"/>
</dbReference>
<evidence type="ECO:0000259" key="5">
    <source>
        <dbReference type="PROSITE" id="PS50110"/>
    </source>
</evidence>
<protein>
    <submittedName>
        <fullName evidence="6">Transcriptional regulatory protein DegU</fullName>
    </submittedName>
</protein>
<dbReference type="InterPro" id="IPR000792">
    <property type="entry name" value="Tscrpt_reg_LuxR_C"/>
</dbReference>
<evidence type="ECO:0000313" key="6">
    <source>
        <dbReference type="EMBL" id="VGO19748.1"/>
    </source>
</evidence>
<dbReference type="EMBL" id="CAAHFH010000001">
    <property type="protein sequence ID" value="VGO19748.1"/>
    <property type="molecule type" value="Genomic_DNA"/>
</dbReference>
<evidence type="ECO:0000259" key="4">
    <source>
        <dbReference type="PROSITE" id="PS50043"/>
    </source>
</evidence>
<dbReference type="InterPro" id="IPR039420">
    <property type="entry name" value="WalR-like"/>
</dbReference>
<dbReference type="InterPro" id="IPR001789">
    <property type="entry name" value="Sig_transdc_resp-reg_receiver"/>
</dbReference>
<dbReference type="SMART" id="SM00448">
    <property type="entry name" value="REC"/>
    <property type="match status" value="1"/>
</dbReference>
<dbReference type="Gene3D" id="3.40.50.2300">
    <property type="match status" value="1"/>
</dbReference>
<sequence length="222" mass="24641">MKKQIKIMLVEDHPEYREILEFVFGKEKGLKLISQFGNAELALRNLQDGGQGTEPDIILLDLNLPGMSGLDAMPWFAKYTPDAKIIILSQSDHEADVLRAIQQGAAGYLLKSTTMDEITHGIRTVMDGGATLEPSLARFILKTLQPRLPKTATEEGISHRELEVLSLIAKGLSQKEISSQLKISTYTVTDHLKHIYEKLNVPNAPSAIDKAHRLGLFLSKNN</sequence>
<keyword evidence="2" id="KW-0238">DNA-binding</keyword>
<name>A0A6C2UHZ1_9BACT</name>
<keyword evidence="7" id="KW-1185">Reference proteome</keyword>
<dbReference type="PROSITE" id="PS50110">
    <property type="entry name" value="RESPONSE_REGULATORY"/>
    <property type="match status" value="1"/>
</dbReference>
<dbReference type="GO" id="GO:0003677">
    <property type="term" value="F:DNA binding"/>
    <property type="evidence" value="ECO:0007669"/>
    <property type="project" value="UniProtKB-KW"/>
</dbReference>
<dbReference type="GO" id="GO:0000160">
    <property type="term" value="P:phosphorelay signal transduction system"/>
    <property type="evidence" value="ECO:0007669"/>
    <property type="project" value="InterPro"/>
</dbReference>
<dbReference type="CDD" id="cd17535">
    <property type="entry name" value="REC_NarL-like"/>
    <property type="match status" value="1"/>
</dbReference>